<evidence type="ECO:0000256" key="2">
    <source>
        <dbReference type="ARBA" id="ARBA00029447"/>
    </source>
</evidence>
<dbReference type="PROSITE" id="PS50111">
    <property type="entry name" value="CHEMOTAXIS_TRANSDUC_2"/>
    <property type="match status" value="1"/>
</dbReference>
<keyword evidence="3" id="KW-0807">Transducer</keyword>
<organism evidence="8 9">
    <name type="scientific">Glaciecola petra</name>
    <dbReference type="NCBI Taxonomy" id="3075602"/>
    <lineage>
        <taxon>Bacteria</taxon>
        <taxon>Pseudomonadati</taxon>
        <taxon>Pseudomonadota</taxon>
        <taxon>Gammaproteobacteria</taxon>
        <taxon>Alteromonadales</taxon>
        <taxon>Alteromonadaceae</taxon>
        <taxon>Glaciecola</taxon>
    </lineage>
</organism>
<comment type="caution">
    <text evidence="8">The sequence shown here is derived from an EMBL/GenBank/DDBJ whole genome shotgun (WGS) entry which is preliminary data.</text>
</comment>
<reference evidence="8 9" key="1">
    <citation type="submission" date="2023-09" db="EMBL/GenBank/DDBJ databases">
        <authorList>
            <person name="Rey-Velasco X."/>
        </authorList>
    </citation>
    <scope>NUCLEOTIDE SEQUENCE [LARGE SCALE GENOMIC DNA]</scope>
    <source>
        <strain evidence="8 9">P117</strain>
    </source>
</reference>
<evidence type="ECO:0000259" key="7">
    <source>
        <dbReference type="PROSITE" id="PS50885"/>
    </source>
</evidence>
<feature type="transmembrane region" description="Helical" evidence="4">
    <location>
        <begin position="28"/>
        <end position="47"/>
    </location>
</feature>
<dbReference type="Pfam" id="PF18947">
    <property type="entry name" value="HAMP_2"/>
    <property type="match status" value="2"/>
</dbReference>
<feature type="domain" description="T-SNARE coiled-coil homology" evidence="6">
    <location>
        <begin position="882"/>
        <end position="944"/>
    </location>
</feature>
<keyword evidence="4" id="KW-1133">Transmembrane helix</keyword>
<dbReference type="Gene3D" id="1.20.120.1530">
    <property type="match status" value="1"/>
</dbReference>
<protein>
    <submittedName>
        <fullName evidence="8">Methyl-accepting chemotaxis protein</fullName>
    </submittedName>
</protein>
<name>A0ABU2ZQR3_9ALTE</name>
<comment type="similarity">
    <text evidence="2">Belongs to the methyl-accepting chemotaxis (MCP) protein family.</text>
</comment>
<proteinExistence type="inferred from homology"/>
<feature type="domain" description="HAMP" evidence="7">
    <location>
        <begin position="531"/>
        <end position="583"/>
    </location>
</feature>
<dbReference type="PANTHER" id="PTHR43531:SF14">
    <property type="entry name" value="METHYL-ACCEPTING CHEMOTAXIS PROTEIN I-RELATED"/>
    <property type="match status" value="1"/>
</dbReference>
<dbReference type="InterPro" id="IPR003660">
    <property type="entry name" value="HAMP_dom"/>
</dbReference>
<dbReference type="Gene3D" id="3.30.450.20">
    <property type="entry name" value="PAS domain"/>
    <property type="match status" value="1"/>
</dbReference>
<accession>A0ABU2ZQR3</accession>
<dbReference type="InterPro" id="IPR051310">
    <property type="entry name" value="MCP_chemotaxis"/>
</dbReference>
<dbReference type="SMART" id="SM00283">
    <property type="entry name" value="MA"/>
    <property type="match status" value="1"/>
</dbReference>
<dbReference type="PANTHER" id="PTHR43531">
    <property type="entry name" value="PROTEIN ICFG"/>
    <property type="match status" value="1"/>
</dbReference>
<dbReference type="PROSITE" id="PS50885">
    <property type="entry name" value="HAMP"/>
    <property type="match status" value="2"/>
</dbReference>
<feature type="transmembrane region" description="Helical" evidence="4">
    <location>
        <begin position="416"/>
        <end position="436"/>
    </location>
</feature>
<dbReference type="EMBL" id="JAVRHX010000002">
    <property type="protein sequence ID" value="MDT0594975.1"/>
    <property type="molecule type" value="Genomic_DNA"/>
</dbReference>
<dbReference type="RefSeq" id="WP_311368494.1">
    <property type="nucleotide sequence ID" value="NZ_JAVRHX010000002.1"/>
</dbReference>
<sequence length="968" mass="105951">MTYFQKQLASLKTLNSEKSLKKPITLKFLIAGLVPMVLISVIALWLLSSAATNLVHQNLSAIKENKAFIIESYGDTIVNQVLTASADPNTVSGLIILSRSFNEVFDDAFDQTDMEQYDYDEELYADALRADLAQYYNNEFAVQYRDSTSGKNINTENLLNNLTNTALALQHAYIFDNPAPLGSKHEMYKSKLDLSYDLNHDRIHLTFEPYLDKFGYYDIFLVDNKGNVVYSVYKELDYATNLLSGPYRESGLAEAFRASKDLTGPNQYVLIDYAQYTPSYEAPASFIASPVYKYGNQVGSLIFQMPLDTISSIMSQRKGLGETAEVYLVGPDMLPRSDSYKMPEKYNVDVAFRAGNTVESEAIEAALDDQSGVIEQTNYLGQDVLAGYIPVAFGNLQWAMIAEIEQSEAYASITRLIWIILSVCLIAVIAISYFAIRVADKLIQPIASMQTSMTNIAENSVFGERVNIDREDEIGQSANSFNQLLSSIETSINETNQVVSAMAQGDFSKRVESDFKGDLLTLKRGVNNSASAMGGSIKDVNRVVNALAMGNFNQTIDSELSGELGTLKDNVNTSITSMKSAMQEINELIRAMSKGDFKYKVEGELQGDYASLVEQANLAMQAVDSAVTEIDTVMSDVAAGQLKSRIEKPLPGQLEQIKENVNTSLSVVEKVFQETETALSAISEGILYERINTDFPGQFNHLKTSTNNTLNKLIEVVSEISNSSSAVNANAMELLQGNNQLSDRTVEQSSNLDRTASSMDEITVTVRHTEENARHANKIANQAKESAVKGGQIVTQAIDAMQDINVASNKISDIIGVIDSIAFQTNLLALNAAVEAARAGEQGRGFAVVASEVRNLAGRSANAAKEIKSLINDTVDKVDVGSELVSQSGSTLDQIIQQVENVDQIVSEISNAASEQSQGVKEIHQAVESIKTLTQQNTGMVEEGTAASENLKNKAQGMNQLMEFFKTA</sequence>
<keyword evidence="9" id="KW-1185">Reference proteome</keyword>
<dbReference type="CDD" id="cd06225">
    <property type="entry name" value="HAMP"/>
    <property type="match status" value="1"/>
</dbReference>
<dbReference type="Pfam" id="PF00015">
    <property type="entry name" value="MCPsignal"/>
    <property type="match status" value="1"/>
</dbReference>
<evidence type="ECO:0000259" key="6">
    <source>
        <dbReference type="PROSITE" id="PS50192"/>
    </source>
</evidence>
<dbReference type="SUPFAM" id="SSF58104">
    <property type="entry name" value="Methyl-accepting chemotaxis protein (MCP) signaling domain"/>
    <property type="match status" value="1"/>
</dbReference>
<evidence type="ECO:0000259" key="5">
    <source>
        <dbReference type="PROSITE" id="PS50111"/>
    </source>
</evidence>
<dbReference type="InterPro" id="IPR004089">
    <property type="entry name" value="MCPsignal_dom"/>
</dbReference>
<gene>
    <name evidence="8" type="ORF">RM552_08995</name>
</gene>
<evidence type="ECO:0000313" key="8">
    <source>
        <dbReference type="EMBL" id="MDT0594975.1"/>
    </source>
</evidence>
<evidence type="ECO:0000313" key="9">
    <source>
        <dbReference type="Proteomes" id="UP001253545"/>
    </source>
</evidence>
<dbReference type="Gene3D" id="1.10.287.950">
    <property type="entry name" value="Methyl-accepting chemotaxis protein"/>
    <property type="match status" value="1"/>
</dbReference>
<feature type="domain" description="HAMP" evidence="7">
    <location>
        <begin position="440"/>
        <end position="493"/>
    </location>
</feature>
<keyword evidence="4" id="KW-0812">Transmembrane</keyword>
<dbReference type="CDD" id="cd11386">
    <property type="entry name" value="MCP_signal"/>
    <property type="match status" value="1"/>
</dbReference>
<feature type="domain" description="Methyl-accepting transducer" evidence="5">
    <location>
        <begin position="723"/>
        <end position="952"/>
    </location>
</feature>
<keyword evidence="1" id="KW-0488">Methylation</keyword>
<dbReference type="Proteomes" id="UP001253545">
    <property type="component" value="Unassembled WGS sequence"/>
</dbReference>
<keyword evidence="4" id="KW-0472">Membrane</keyword>
<dbReference type="Pfam" id="PF00672">
    <property type="entry name" value="HAMP"/>
    <property type="match status" value="1"/>
</dbReference>
<evidence type="ECO:0000256" key="1">
    <source>
        <dbReference type="ARBA" id="ARBA00022481"/>
    </source>
</evidence>
<dbReference type="SMART" id="SM00304">
    <property type="entry name" value="HAMP"/>
    <property type="match status" value="2"/>
</dbReference>
<dbReference type="PROSITE" id="PS50192">
    <property type="entry name" value="T_SNARE"/>
    <property type="match status" value="1"/>
</dbReference>
<dbReference type="Gene3D" id="1.10.287.130">
    <property type="match status" value="1"/>
</dbReference>
<dbReference type="InterPro" id="IPR000727">
    <property type="entry name" value="T_SNARE_dom"/>
</dbReference>
<evidence type="ECO:0000256" key="3">
    <source>
        <dbReference type="PROSITE-ProRule" id="PRU00284"/>
    </source>
</evidence>
<evidence type="ECO:0000256" key="4">
    <source>
        <dbReference type="SAM" id="Phobius"/>
    </source>
</evidence>